<comment type="similarity">
    <text evidence="6">Belongs to the class-IV pyridoxal-phosphate-dependent aminotransferase family.</text>
</comment>
<dbReference type="GO" id="GO:0042586">
    <property type="term" value="F:peptide deformylase activity"/>
    <property type="evidence" value="ECO:0007669"/>
    <property type="project" value="UniProtKB-UniRule"/>
</dbReference>
<evidence type="ECO:0000256" key="10">
    <source>
        <dbReference type="ARBA" id="ARBA00048798"/>
    </source>
</evidence>
<dbReference type="HAMAP" id="MF_00163">
    <property type="entry name" value="Pep_deformylase"/>
    <property type="match status" value="1"/>
</dbReference>
<feature type="binding site" evidence="12">
    <location>
        <position position="137"/>
    </location>
    <ligand>
        <name>Fe cation</name>
        <dbReference type="ChEBI" id="CHEBI:24875"/>
    </ligand>
</feature>
<dbReference type="PANTHER" id="PTHR42743:SF11">
    <property type="entry name" value="AMINODEOXYCHORISMATE LYASE"/>
    <property type="match status" value="1"/>
</dbReference>
<dbReference type="PRINTS" id="PR01576">
    <property type="entry name" value="PDEFORMYLASE"/>
</dbReference>
<dbReference type="Gene3D" id="3.90.45.10">
    <property type="entry name" value="Peptide deformylase"/>
    <property type="match status" value="1"/>
</dbReference>
<dbReference type="InterPro" id="IPR043132">
    <property type="entry name" value="BCAT-like_C"/>
</dbReference>
<sequence>MNTRILPVGTASLRDVARPVGDVTDPAVREAAGALRAALRAFRDEHGFGRAVAAPQIGVGQRMIALALDGWPDVIVNPEIVWHSDARMTLWDDCMCFPDLFVRVERHASVSVQYTTLDGELHRRDALSPDVSELMQHEIDHLDGKLSFDRAAGPNAVVHRSVFDADRASFVAQVDYAPHAPDEKRSAPESIQSTEASAYPPGAAYMNGRFVPIADARVSVLDWGFLHSDVTYDTVHVWNGRFFRLDRHIARFRRSLARLRLDVPLSDDALRDILVECVRRSGLRNAYVEMLCTRGVSPTFSRDPRDAVNQFIAFAVPYGSVANERQLREGLHLHLVDDVRRIPPESVDPQIKNYHWLDLVAGLLKGYDAGAESVVLKCTDGSIAEGPGFNVFIVRDGRLRTPERGVLHGITRQTVFELAASMGIDAQAGRVDDAQLREADEVFITSTAGGIMPVTRLNGAPIGDGRPGPMTRRLFDAYWARHEDPAWSLAVDYAANCAAHSAAG</sequence>
<evidence type="ECO:0000256" key="11">
    <source>
        <dbReference type="ARBA" id="ARBA00049229"/>
    </source>
</evidence>
<dbReference type="InterPro" id="IPR023635">
    <property type="entry name" value="Peptide_deformylase"/>
</dbReference>
<evidence type="ECO:0000256" key="9">
    <source>
        <dbReference type="ARBA" id="ARBA00048212"/>
    </source>
</evidence>
<dbReference type="PANTHER" id="PTHR42743">
    <property type="entry name" value="AMINO-ACID AMINOTRANSFERASE"/>
    <property type="match status" value="1"/>
</dbReference>
<dbReference type="EC" id="3.5.1.88" evidence="12"/>
<dbReference type="RefSeq" id="WP_111997812.1">
    <property type="nucleotide sequence ID" value="NZ_CADEUP010000013.1"/>
</dbReference>
<dbReference type="AlphaFoldDB" id="A0AAE8T2V3"/>
<accession>A0AAE8T2V3</accession>
<keyword evidence="8" id="KW-0663">Pyridoxal phosphate</keyword>
<comment type="catalytic activity">
    <reaction evidence="10">
        <text>L-isoleucine + 2-oxoglutarate = (S)-3-methyl-2-oxopentanoate + L-glutamate</text>
        <dbReference type="Rhea" id="RHEA:24801"/>
        <dbReference type="ChEBI" id="CHEBI:16810"/>
        <dbReference type="ChEBI" id="CHEBI:29985"/>
        <dbReference type="ChEBI" id="CHEBI:35146"/>
        <dbReference type="ChEBI" id="CHEBI:58045"/>
        <dbReference type="EC" id="2.6.1.42"/>
    </reaction>
</comment>
<dbReference type="InterPro" id="IPR036038">
    <property type="entry name" value="Aminotransferase-like"/>
</dbReference>
<evidence type="ECO:0000256" key="5">
    <source>
        <dbReference type="ARBA" id="ARBA00005072"/>
    </source>
</evidence>
<keyword evidence="13" id="KW-0808">Transferase</keyword>
<comment type="catalytic activity">
    <reaction evidence="11">
        <text>L-leucine + 2-oxoglutarate = 4-methyl-2-oxopentanoate + L-glutamate</text>
        <dbReference type="Rhea" id="RHEA:18321"/>
        <dbReference type="ChEBI" id="CHEBI:16810"/>
        <dbReference type="ChEBI" id="CHEBI:17865"/>
        <dbReference type="ChEBI" id="CHEBI:29985"/>
        <dbReference type="ChEBI" id="CHEBI:57427"/>
        <dbReference type="EC" id="2.6.1.42"/>
    </reaction>
</comment>
<evidence type="ECO:0000256" key="8">
    <source>
        <dbReference type="ARBA" id="ARBA00022898"/>
    </source>
</evidence>
<evidence type="ECO:0000256" key="2">
    <source>
        <dbReference type="ARBA" id="ARBA00003109"/>
    </source>
</evidence>
<dbReference type="Pfam" id="PF01063">
    <property type="entry name" value="Aminotran_4"/>
    <property type="match status" value="1"/>
</dbReference>
<comment type="similarity">
    <text evidence="7 12">Belongs to the polypeptide deformylase family.</text>
</comment>
<dbReference type="Proteomes" id="UP000250416">
    <property type="component" value="Unassembled WGS sequence"/>
</dbReference>
<comment type="cofactor">
    <cofactor evidence="12">
        <name>Fe(2+)</name>
        <dbReference type="ChEBI" id="CHEBI:29033"/>
    </cofactor>
    <text evidence="12">Binds 1 Fe(2+) ion.</text>
</comment>
<comment type="caution">
    <text evidence="13">The sequence shown here is derived from an EMBL/GenBank/DDBJ whole genome shotgun (WGS) entry which is preliminary data.</text>
</comment>
<evidence type="ECO:0000256" key="3">
    <source>
        <dbReference type="ARBA" id="ARBA00004824"/>
    </source>
</evidence>
<dbReference type="GO" id="GO:0046872">
    <property type="term" value="F:metal ion binding"/>
    <property type="evidence" value="ECO:0007669"/>
    <property type="project" value="UniProtKB-KW"/>
</dbReference>
<dbReference type="GO" id="GO:0046394">
    <property type="term" value="P:carboxylic acid biosynthetic process"/>
    <property type="evidence" value="ECO:0007669"/>
    <property type="project" value="UniProtKB-ARBA"/>
</dbReference>
<dbReference type="InterPro" id="IPR050571">
    <property type="entry name" value="Class-IV_PLP-Dep_Aminotrnsfr"/>
</dbReference>
<comment type="pathway">
    <text evidence="4">Amino-acid biosynthesis; L-valine biosynthesis; L-valine from pyruvate: step 4/4.</text>
</comment>
<name>A0AAE8T2V3_BURCE</name>
<evidence type="ECO:0000313" key="13">
    <source>
        <dbReference type="EMBL" id="SPV18295.1"/>
    </source>
</evidence>
<organism evidence="13 14">
    <name type="scientific">Burkholderia cepacia</name>
    <name type="common">Pseudomonas cepacia</name>
    <dbReference type="NCBI Taxonomy" id="292"/>
    <lineage>
        <taxon>Bacteria</taxon>
        <taxon>Pseudomonadati</taxon>
        <taxon>Pseudomonadota</taxon>
        <taxon>Betaproteobacteria</taxon>
        <taxon>Burkholderiales</taxon>
        <taxon>Burkholderiaceae</taxon>
        <taxon>Burkholderia</taxon>
        <taxon>Burkholderia cepacia complex</taxon>
    </lineage>
</organism>
<dbReference type="Gene3D" id="3.20.10.10">
    <property type="entry name" value="D-amino Acid Aminotransferase, subunit A, domain 2"/>
    <property type="match status" value="1"/>
</dbReference>
<dbReference type="SUPFAM" id="SSF56420">
    <property type="entry name" value="Peptide deformylase"/>
    <property type="match status" value="1"/>
</dbReference>
<dbReference type="GO" id="GO:0006412">
    <property type="term" value="P:translation"/>
    <property type="evidence" value="ECO:0007669"/>
    <property type="project" value="UniProtKB-UniRule"/>
</dbReference>
<dbReference type="SUPFAM" id="SSF56752">
    <property type="entry name" value="D-aminoacid aminotransferase-like PLP-dependent enzymes"/>
    <property type="match status" value="1"/>
</dbReference>
<feature type="binding site" evidence="12">
    <location>
        <position position="94"/>
    </location>
    <ligand>
        <name>Fe cation</name>
        <dbReference type="ChEBI" id="CHEBI:24875"/>
    </ligand>
</feature>
<comment type="catalytic activity">
    <reaction evidence="12">
        <text>N-terminal N-formyl-L-methionyl-[peptide] + H2O = N-terminal L-methionyl-[peptide] + formate</text>
        <dbReference type="Rhea" id="RHEA:24420"/>
        <dbReference type="Rhea" id="RHEA-COMP:10639"/>
        <dbReference type="Rhea" id="RHEA-COMP:10640"/>
        <dbReference type="ChEBI" id="CHEBI:15377"/>
        <dbReference type="ChEBI" id="CHEBI:15740"/>
        <dbReference type="ChEBI" id="CHEBI:49298"/>
        <dbReference type="ChEBI" id="CHEBI:64731"/>
        <dbReference type="EC" id="3.5.1.88"/>
    </reaction>
</comment>
<protein>
    <recommendedName>
        <fullName evidence="12">Peptide deformylase</fullName>
        <shortName evidence="12">PDF</shortName>
        <ecNumber evidence="12">3.5.1.88</ecNumber>
    </recommendedName>
    <alternativeName>
        <fullName evidence="12">Polypeptide deformylase</fullName>
    </alternativeName>
</protein>
<evidence type="ECO:0000256" key="4">
    <source>
        <dbReference type="ARBA" id="ARBA00004931"/>
    </source>
</evidence>
<dbReference type="InterPro" id="IPR036821">
    <property type="entry name" value="Peptide_deformylase_sf"/>
</dbReference>
<comment type="pathway">
    <text evidence="5">Amino-acid biosynthesis; L-leucine biosynthesis; L-leucine from 3-methyl-2-oxobutanoate: step 4/4.</text>
</comment>
<comment type="catalytic activity">
    <reaction evidence="9">
        <text>L-valine + 2-oxoglutarate = 3-methyl-2-oxobutanoate + L-glutamate</text>
        <dbReference type="Rhea" id="RHEA:24813"/>
        <dbReference type="ChEBI" id="CHEBI:11851"/>
        <dbReference type="ChEBI" id="CHEBI:16810"/>
        <dbReference type="ChEBI" id="CHEBI:29985"/>
        <dbReference type="ChEBI" id="CHEBI:57762"/>
        <dbReference type="EC" id="2.6.1.42"/>
    </reaction>
</comment>
<keyword evidence="12" id="KW-0378">Hydrolase</keyword>
<keyword evidence="12" id="KW-0408">Iron</keyword>
<dbReference type="GO" id="GO:0008652">
    <property type="term" value="P:amino acid biosynthetic process"/>
    <property type="evidence" value="ECO:0007669"/>
    <property type="project" value="UniProtKB-ARBA"/>
</dbReference>
<comment type="function">
    <text evidence="12">Removes the formyl group from the N-terminal Met of newly synthesized proteins. Requires at least a dipeptide for an efficient rate of reaction. N-terminal L-methionine is a prerequisite for activity but the enzyme has broad specificity at other positions.</text>
</comment>
<comment type="cofactor">
    <cofactor evidence="1">
        <name>pyridoxal 5'-phosphate</name>
        <dbReference type="ChEBI" id="CHEBI:597326"/>
    </cofactor>
</comment>
<dbReference type="InterPro" id="IPR001544">
    <property type="entry name" value="Aminotrans_IV"/>
</dbReference>
<dbReference type="InterPro" id="IPR043131">
    <property type="entry name" value="BCAT-like_N"/>
</dbReference>
<gene>
    <name evidence="13" type="primary">ilvE_2</name>
    <name evidence="12" type="synonym">def</name>
    <name evidence="13" type="ORF">NCTC10661_02626</name>
</gene>
<proteinExistence type="inferred from homology"/>
<dbReference type="EMBL" id="UARD01000012">
    <property type="protein sequence ID" value="SPV18295.1"/>
    <property type="molecule type" value="Genomic_DNA"/>
</dbReference>
<reference evidence="13 14" key="1">
    <citation type="submission" date="2018-06" db="EMBL/GenBank/DDBJ databases">
        <authorList>
            <consortium name="Pathogen Informatics"/>
            <person name="Doyle S."/>
        </authorList>
    </citation>
    <scope>NUCLEOTIDE SEQUENCE [LARGE SCALE GENOMIC DNA]</scope>
    <source>
        <strain evidence="13 14">NCTC10661</strain>
    </source>
</reference>
<keyword evidence="12" id="KW-0479">Metal-binding</keyword>
<evidence type="ECO:0000256" key="1">
    <source>
        <dbReference type="ARBA" id="ARBA00001933"/>
    </source>
</evidence>
<dbReference type="GO" id="GO:0004084">
    <property type="term" value="F:branched-chain-amino-acid transaminase activity"/>
    <property type="evidence" value="ECO:0007669"/>
    <property type="project" value="UniProtKB-EC"/>
</dbReference>
<evidence type="ECO:0000256" key="6">
    <source>
        <dbReference type="ARBA" id="ARBA00009320"/>
    </source>
</evidence>
<evidence type="ECO:0000313" key="14">
    <source>
        <dbReference type="Proteomes" id="UP000250416"/>
    </source>
</evidence>
<comment type="pathway">
    <text evidence="3">Amino-acid biosynthesis; L-isoleucine biosynthesis; L-isoleucine from 2-oxobutanoate: step 4/4.</text>
</comment>
<feature type="binding site" evidence="12">
    <location>
        <position position="141"/>
    </location>
    <ligand>
        <name>Fe cation</name>
        <dbReference type="ChEBI" id="CHEBI:24875"/>
    </ligand>
</feature>
<keyword evidence="13" id="KW-0032">Aminotransferase</keyword>
<evidence type="ECO:0000256" key="7">
    <source>
        <dbReference type="ARBA" id="ARBA00010759"/>
    </source>
</evidence>
<comment type="function">
    <text evidence="2">Acts on leucine, isoleucine and valine.</text>
</comment>
<evidence type="ECO:0000256" key="12">
    <source>
        <dbReference type="HAMAP-Rule" id="MF_00163"/>
    </source>
</evidence>
<dbReference type="Pfam" id="PF01327">
    <property type="entry name" value="Pep_deformylase"/>
    <property type="match status" value="1"/>
</dbReference>
<dbReference type="FunFam" id="3.20.10.10:FF:000002">
    <property type="entry name" value="D-alanine aminotransferase"/>
    <property type="match status" value="1"/>
</dbReference>
<feature type="active site" evidence="12">
    <location>
        <position position="138"/>
    </location>
</feature>
<dbReference type="Gene3D" id="3.30.470.10">
    <property type="match status" value="1"/>
</dbReference>
<keyword evidence="12" id="KW-0648">Protein biosynthesis</keyword>